<dbReference type="GO" id="GO:0016757">
    <property type="term" value="F:glycosyltransferase activity"/>
    <property type="evidence" value="ECO:0007669"/>
    <property type="project" value="UniProtKB-KW"/>
</dbReference>
<keyword evidence="3" id="KW-0645">Protease</keyword>
<keyword evidence="21" id="KW-1185">Reference proteome</keyword>
<evidence type="ECO:0000256" key="4">
    <source>
        <dbReference type="ARBA" id="ARBA00022676"/>
    </source>
</evidence>
<comment type="catalytic activity">
    <reaction evidence="14">
        <text>Preferential cleavage: (Ac)2-L-Lys-D-Ala-|-D-Ala. Also transpeptidation of peptidyl-alanyl moieties that are N-acyl substituents of D-alanine.</text>
        <dbReference type="EC" id="3.4.16.4"/>
    </reaction>
</comment>
<dbReference type="Gene3D" id="1.10.3810.10">
    <property type="entry name" value="Biosynthetic peptidoglycan transglycosylase-like"/>
    <property type="match status" value="1"/>
</dbReference>
<evidence type="ECO:0000313" key="20">
    <source>
        <dbReference type="EMBL" id="MET3656233.1"/>
    </source>
</evidence>
<keyword evidence="11 17" id="KW-0472">Membrane</keyword>
<evidence type="ECO:0000256" key="3">
    <source>
        <dbReference type="ARBA" id="ARBA00022670"/>
    </source>
</evidence>
<dbReference type="Pfam" id="PF00912">
    <property type="entry name" value="Transgly"/>
    <property type="match status" value="1"/>
</dbReference>
<keyword evidence="8" id="KW-0133">Cell shape</keyword>
<dbReference type="Pfam" id="PF00905">
    <property type="entry name" value="Transpeptidase"/>
    <property type="match status" value="1"/>
</dbReference>
<evidence type="ECO:0000259" key="18">
    <source>
        <dbReference type="Pfam" id="PF00905"/>
    </source>
</evidence>
<evidence type="ECO:0000256" key="13">
    <source>
        <dbReference type="ARBA" id="ARBA00023316"/>
    </source>
</evidence>
<keyword evidence="2" id="KW-0121">Carboxypeptidase</keyword>
<protein>
    <submittedName>
        <fullName evidence="20">Penicillin-binding protein 2A</fullName>
        <ecNumber evidence="20">2.3.2.-</ecNumber>
        <ecNumber evidence="20">2.4.1.129</ecNumber>
    </submittedName>
</protein>
<dbReference type="SUPFAM" id="SSF56601">
    <property type="entry name" value="beta-lactamase/transpeptidase-like"/>
    <property type="match status" value="1"/>
</dbReference>
<keyword evidence="12" id="KW-0511">Multifunctional enzyme</keyword>
<dbReference type="InterPro" id="IPR036950">
    <property type="entry name" value="PBP_transglycosylase"/>
</dbReference>
<keyword evidence="10 17" id="KW-1133">Transmembrane helix</keyword>
<dbReference type="Gene3D" id="3.40.710.10">
    <property type="entry name" value="DD-peptidase/beta-lactamase superfamily"/>
    <property type="match status" value="1"/>
</dbReference>
<keyword evidence="20" id="KW-0012">Acyltransferase</keyword>
<organism evidence="20 21">
    <name type="scientific">Sporosarcina psychrophila</name>
    <name type="common">Bacillus psychrophilus</name>
    <dbReference type="NCBI Taxonomy" id="1476"/>
    <lineage>
        <taxon>Bacteria</taxon>
        <taxon>Bacillati</taxon>
        <taxon>Bacillota</taxon>
        <taxon>Bacilli</taxon>
        <taxon>Bacillales</taxon>
        <taxon>Caryophanaceae</taxon>
        <taxon>Sporosarcina</taxon>
    </lineage>
</organism>
<evidence type="ECO:0000256" key="15">
    <source>
        <dbReference type="ARBA" id="ARBA00049902"/>
    </source>
</evidence>
<evidence type="ECO:0000256" key="8">
    <source>
        <dbReference type="ARBA" id="ARBA00022960"/>
    </source>
</evidence>
<dbReference type="SUPFAM" id="SSF53955">
    <property type="entry name" value="Lysozyme-like"/>
    <property type="match status" value="1"/>
</dbReference>
<evidence type="ECO:0000256" key="2">
    <source>
        <dbReference type="ARBA" id="ARBA00022645"/>
    </source>
</evidence>
<evidence type="ECO:0000313" key="21">
    <source>
        <dbReference type="Proteomes" id="UP001549104"/>
    </source>
</evidence>
<evidence type="ECO:0000256" key="1">
    <source>
        <dbReference type="ARBA" id="ARBA00022475"/>
    </source>
</evidence>
<sequence>MSRMERRNKQARLSRSKEWFKSKKLISRLVVVLIGIIFFGLLAFTILITFSDVSKLDIVEPRPTYIYDINGEVASKVSNSKIEGVSLDQIPTELIEAFVATEDQHFYKHNGINYFGITKAFMKNLVKGEVVAGGSTITQQLSKNVFLTSETTYTRKFKELIFTKKIERTYSKDEIMERYLNQIYFGEGAWGIQRAAHVYFGKDVSELTLNESATLAGLVKAPSNLSPYKNMEKALDRRNIVLSLMKSEGYISQQDLDKNLDQPIVLTDKETIDYKGKYPYYVDYLIEEAVNMYGLTENEVLSGGLHIYTELNPVIQDATEEVYQDENNFPVSKPDQLIQSGSVFLNPKTGGISALVGGRGDYTYKRFNNATNLVRQPGSALKPLAVYTAALEQGYDFDDMLVDEPINIDGYQPQNIDKRYRGHVTLYDALINSYNIPPVWLLNEIGIEKGFSTVERFGVPLEKEDHNLGLALGGLHQGTSPLLMAQAFSAFPNDGIMMQAHAISEIKDAEGKVIGKWSDKSSQVTEPEVAQKMTYMLKGVVDNGTARNAQIPGIDVAGKTGTTQLPFPGVAGSKDHWFVGYTPDLVGATWLGYDKTDQAHYLTATSGVTVTTIFQQIVTKSMSELPNKDFDFSLVEKKKQKPSKKINNGQKKDKENKKDKEDKKDKRKDREKEKKKDKEKNREKENKKDKEDKRDKEKNRDENKDKDKDKDKKDKDD</sequence>
<keyword evidence="5 20" id="KW-0808">Transferase</keyword>
<feature type="region of interest" description="Disordered" evidence="16">
    <location>
        <begin position="636"/>
        <end position="717"/>
    </location>
</feature>
<comment type="catalytic activity">
    <reaction evidence="15">
        <text>[GlcNAc-(1-&gt;4)-Mur2Ac(oyl-L-Ala-gamma-D-Glu-L-Lys-D-Ala-D-Ala)](n)-di-trans,octa-cis-undecaprenyl diphosphate + beta-D-GlcNAc-(1-&gt;4)-Mur2Ac(oyl-L-Ala-gamma-D-Glu-L-Lys-D-Ala-D-Ala)-di-trans,octa-cis-undecaprenyl diphosphate = [GlcNAc-(1-&gt;4)-Mur2Ac(oyl-L-Ala-gamma-D-Glu-L-Lys-D-Ala-D-Ala)](n+1)-di-trans,octa-cis-undecaprenyl diphosphate + di-trans,octa-cis-undecaprenyl diphosphate + H(+)</text>
        <dbReference type="Rhea" id="RHEA:23708"/>
        <dbReference type="Rhea" id="RHEA-COMP:9602"/>
        <dbReference type="Rhea" id="RHEA-COMP:9603"/>
        <dbReference type="ChEBI" id="CHEBI:15378"/>
        <dbReference type="ChEBI" id="CHEBI:58405"/>
        <dbReference type="ChEBI" id="CHEBI:60033"/>
        <dbReference type="ChEBI" id="CHEBI:78435"/>
        <dbReference type="EC" id="2.4.99.28"/>
    </reaction>
</comment>
<comment type="caution">
    <text evidence="20">The sequence shown here is derived from an EMBL/GenBank/DDBJ whole genome shotgun (WGS) entry which is preliminary data.</text>
</comment>
<keyword evidence="1" id="KW-1003">Cell membrane</keyword>
<keyword evidence="13" id="KW-0961">Cell wall biogenesis/degradation</keyword>
<dbReference type="InterPro" id="IPR012338">
    <property type="entry name" value="Beta-lactam/transpept-like"/>
</dbReference>
<feature type="domain" description="Penicillin-binding protein transpeptidase" evidence="18">
    <location>
        <begin position="343"/>
        <end position="618"/>
    </location>
</feature>
<feature type="domain" description="Glycosyl transferase family 51" evidence="19">
    <location>
        <begin position="72"/>
        <end position="245"/>
    </location>
</feature>
<name>A0ABV2K566_SPOPS</name>
<evidence type="ECO:0000256" key="5">
    <source>
        <dbReference type="ARBA" id="ARBA00022679"/>
    </source>
</evidence>
<dbReference type="NCBIfam" id="TIGR02074">
    <property type="entry name" value="PBP_1a_fam"/>
    <property type="match status" value="1"/>
</dbReference>
<keyword evidence="4 20" id="KW-0328">Glycosyltransferase</keyword>
<dbReference type="EC" id="2.4.1.129" evidence="20"/>
<evidence type="ECO:0000256" key="9">
    <source>
        <dbReference type="ARBA" id="ARBA00022984"/>
    </source>
</evidence>
<evidence type="ECO:0000256" key="6">
    <source>
        <dbReference type="ARBA" id="ARBA00022692"/>
    </source>
</evidence>
<feature type="transmembrane region" description="Helical" evidence="17">
    <location>
        <begin position="25"/>
        <end position="50"/>
    </location>
</feature>
<keyword evidence="9" id="KW-0573">Peptidoglycan synthesis</keyword>
<dbReference type="PANTHER" id="PTHR32282:SF32">
    <property type="entry name" value="PENICILLIN-BINDING PROTEIN 2A"/>
    <property type="match status" value="1"/>
</dbReference>
<dbReference type="GO" id="GO:0016746">
    <property type="term" value="F:acyltransferase activity"/>
    <property type="evidence" value="ECO:0007669"/>
    <property type="project" value="UniProtKB-KW"/>
</dbReference>
<evidence type="ECO:0000256" key="16">
    <source>
        <dbReference type="SAM" id="MobiDB-lite"/>
    </source>
</evidence>
<dbReference type="InterPro" id="IPR001264">
    <property type="entry name" value="Glyco_trans_51"/>
</dbReference>
<dbReference type="EC" id="2.3.2.-" evidence="20"/>
<proteinExistence type="predicted"/>
<evidence type="ECO:0000256" key="14">
    <source>
        <dbReference type="ARBA" id="ARBA00034000"/>
    </source>
</evidence>
<evidence type="ECO:0000256" key="7">
    <source>
        <dbReference type="ARBA" id="ARBA00022801"/>
    </source>
</evidence>
<evidence type="ECO:0000256" key="17">
    <source>
        <dbReference type="SAM" id="Phobius"/>
    </source>
</evidence>
<reference evidence="20 21" key="1">
    <citation type="submission" date="2024-06" db="EMBL/GenBank/DDBJ databases">
        <title>Sorghum-associated microbial communities from plants grown in Nebraska, USA.</title>
        <authorList>
            <person name="Schachtman D."/>
        </authorList>
    </citation>
    <scope>NUCLEOTIDE SEQUENCE [LARGE SCALE GENOMIC DNA]</scope>
    <source>
        <strain evidence="20 21">1288</strain>
    </source>
</reference>
<feature type="compositionally biased region" description="Basic and acidic residues" evidence="16">
    <location>
        <begin position="650"/>
        <end position="717"/>
    </location>
</feature>
<dbReference type="PANTHER" id="PTHR32282">
    <property type="entry name" value="BINDING PROTEIN TRANSPEPTIDASE, PUTATIVE-RELATED"/>
    <property type="match status" value="1"/>
</dbReference>
<evidence type="ECO:0000256" key="10">
    <source>
        <dbReference type="ARBA" id="ARBA00022989"/>
    </source>
</evidence>
<dbReference type="InterPro" id="IPR023346">
    <property type="entry name" value="Lysozyme-like_dom_sf"/>
</dbReference>
<dbReference type="InterPro" id="IPR050396">
    <property type="entry name" value="Glycosyltr_51/Transpeptidase"/>
</dbReference>
<evidence type="ECO:0000259" key="19">
    <source>
        <dbReference type="Pfam" id="PF00912"/>
    </source>
</evidence>
<accession>A0ABV2K566</accession>
<keyword evidence="7" id="KW-0378">Hydrolase</keyword>
<evidence type="ECO:0000256" key="11">
    <source>
        <dbReference type="ARBA" id="ARBA00023136"/>
    </source>
</evidence>
<dbReference type="EMBL" id="JBEPME010000001">
    <property type="protein sequence ID" value="MET3656233.1"/>
    <property type="molecule type" value="Genomic_DNA"/>
</dbReference>
<keyword evidence="6 17" id="KW-0812">Transmembrane</keyword>
<gene>
    <name evidence="20" type="ORF">ABIC55_001317</name>
</gene>
<dbReference type="InterPro" id="IPR001460">
    <property type="entry name" value="PCN-bd_Tpept"/>
</dbReference>
<dbReference type="Proteomes" id="UP001549104">
    <property type="component" value="Unassembled WGS sequence"/>
</dbReference>
<evidence type="ECO:0000256" key="12">
    <source>
        <dbReference type="ARBA" id="ARBA00023268"/>
    </source>
</evidence>